<feature type="region of interest" description="Disordered" evidence="2">
    <location>
        <begin position="139"/>
        <end position="241"/>
    </location>
</feature>
<accession>A0A9P1H5V2</accession>
<reference evidence="5" key="1">
    <citation type="submission" date="2022-11" db="EMBL/GenBank/DDBJ databases">
        <authorList>
            <person name="Scott C."/>
            <person name="Bruce N."/>
        </authorList>
    </citation>
    <scope>NUCLEOTIDE SEQUENCE</scope>
</reference>
<dbReference type="PANTHER" id="PTHR19965">
    <property type="entry name" value="RNA AND EXPORT FACTOR BINDING PROTEIN"/>
    <property type="match status" value="1"/>
</dbReference>
<dbReference type="PANTHER" id="PTHR19965:SF82">
    <property type="entry name" value="THO COMPLEX SUBUNIT 4"/>
    <property type="match status" value="1"/>
</dbReference>
<feature type="region of interest" description="Disordered" evidence="2">
    <location>
        <begin position="1"/>
        <end position="32"/>
    </location>
</feature>
<dbReference type="InterPro" id="IPR012677">
    <property type="entry name" value="Nucleotide-bd_a/b_plait_sf"/>
</dbReference>
<feature type="compositionally biased region" description="Low complexity" evidence="2">
    <location>
        <begin position="219"/>
        <end position="229"/>
    </location>
</feature>
<feature type="domain" description="RRM" evidence="3">
    <location>
        <begin position="104"/>
        <end position="145"/>
    </location>
</feature>
<feature type="compositionally biased region" description="Basic and acidic residues" evidence="2">
    <location>
        <begin position="230"/>
        <end position="241"/>
    </location>
</feature>
<keyword evidence="1" id="KW-0694">RNA-binding</keyword>
<dbReference type="EMBL" id="CALLCH030000015">
    <property type="protein sequence ID" value="CAI4216588.1"/>
    <property type="molecule type" value="Genomic_DNA"/>
</dbReference>
<proteinExistence type="predicted"/>
<dbReference type="Pfam" id="PF13865">
    <property type="entry name" value="FoP_duplication"/>
    <property type="match status" value="1"/>
</dbReference>
<dbReference type="InterPro" id="IPR000504">
    <property type="entry name" value="RRM_dom"/>
</dbReference>
<evidence type="ECO:0000313" key="5">
    <source>
        <dbReference type="EMBL" id="CAI4216588.1"/>
    </source>
</evidence>
<name>A0A9P1H5V2_9PEZI</name>
<dbReference type="GO" id="GO:0003729">
    <property type="term" value="F:mRNA binding"/>
    <property type="evidence" value="ECO:0007669"/>
    <property type="project" value="TreeGrafter"/>
</dbReference>
<feature type="domain" description="Chromatin target of PRMT1 protein C-terminal" evidence="4">
    <location>
        <begin position="168"/>
        <end position="216"/>
    </location>
</feature>
<dbReference type="GO" id="GO:0005634">
    <property type="term" value="C:nucleus"/>
    <property type="evidence" value="ECO:0007669"/>
    <property type="project" value="TreeGrafter"/>
</dbReference>
<evidence type="ECO:0008006" key="7">
    <source>
        <dbReference type="Google" id="ProtNLM"/>
    </source>
</evidence>
<protein>
    <recommendedName>
        <fullName evidence="7">RRM domain-containing protein</fullName>
    </recommendedName>
</protein>
<dbReference type="Proteomes" id="UP000838763">
    <property type="component" value="Unassembled WGS sequence"/>
</dbReference>
<feature type="compositionally biased region" description="Basic and acidic residues" evidence="2">
    <location>
        <begin position="166"/>
        <end position="192"/>
    </location>
</feature>
<dbReference type="Gene3D" id="3.30.70.330">
    <property type="match status" value="1"/>
</dbReference>
<dbReference type="InterPro" id="IPR025715">
    <property type="entry name" value="FoP_C"/>
</dbReference>
<sequence>MDPASSGSELEVFAANKARRSKQQSYSRDEPRNIDRSVHRIYALRNACCDRPNRCVANGFMTNMKIKNAEMHLLQGADVSLLEPHQGTRLRVENIHYELTEKELEFNLCYDRAGRSEGVAFVTYQHRDDATTAIQEFDGANANGKGSRHPSFATSCQARSLADRITAPDDRDRPGARRDNPRDSPRDQEGRGGQRSGTRTRKTQEELDAEMDDYFTGGQAAQPAAAAAPNDEHHDDIDMIE</sequence>
<dbReference type="SUPFAM" id="SSF54928">
    <property type="entry name" value="RNA-binding domain, RBD"/>
    <property type="match status" value="1"/>
</dbReference>
<dbReference type="InterPro" id="IPR035979">
    <property type="entry name" value="RBD_domain_sf"/>
</dbReference>
<dbReference type="OrthoDB" id="5382468at2759"/>
<evidence type="ECO:0000313" key="6">
    <source>
        <dbReference type="Proteomes" id="UP000838763"/>
    </source>
</evidence>
<dbReference type="InterPro" id="IPR051229">
    <property type="entry name" value="ALYREF_mRNA_export"/>
</dbReference>
<gene>
    <name evidence="5" type="ORF">PPNO1_LOCUS6240</name>
</gene>
<evidence type="ECO:0000256" key="2">
    <source>
        <dbReference type="SAM" id="MobiDB-lite"/>
    </source>
</evidence>
<comment type="caution">
    <text evidence="5">The sequence shown here is derived from an EMBL/GenBank/DDBJ whole genome shotgun (WGS) entry which is preliminary data.</text>
</comment>
<dbReference type="Pfam" id="PF00076">
    <property type="entry name" value="RRM_1"/>
    <property type="match status" value="1"/>
</dbReference>
<organism evidence="5 6">
    <name type="scientific">Parascedosporium putredinis</name>
    <dbReference type="NCBI Taxonomy" id="1442378"/>
    <lineage>
        <taxon>Eukaryota</taxon>
        <taxon>Fungi</taxon>
        <taxon>Dikarya</taxon>
        <taxon>Ascomycota</taxon>
        <taxon>Pezizomycotina</taxon>
        <taxon>Sordariomycetes</taxon>
        <taxon>Hypocreomycetidae</taxon>
        <taxon>Microascales</taxon>
        <taxon>Microascaceae</taxon>
        <taxon>Parascedosporium</taxon>
    </lineage>
</organism>
<evidence type="ECO:0000256" key="1">
    <source>
        <dbReference type="ARBA" id="ARBA00022884"/>
    </source>
</evidence>
<keyword evidence="6" id="KW-1185">Reference proteome</keyword>
<dbReference type="AlphaFoldDB" id="A0A9P1H5V2"/>
<evidence type="ECO:0000259" key="4">
    <source>
        <dbReference type="Pfam" id="PF13865"/>
    </source>
</evidence>
<evidence type="ECO:0000259" key="3">
    <source>
        <dbReference type="Pfam" id="PF00076"/>
    </source>
</evidence>